<dbReference type="Pfam" id="PF00933">
    <property type="entry name" value="Glyco_hydro_3"/>
    <property type="match status" value="1"/>
</dbReference>
<keyword evidence="5" id="KW-0732">Signal</keyword>
<dbReference type="Pfam" id="PF14310">
    <property type="entry name" value="Fn3-like"/>
    <property type="match status" value="1"/>
</dbReference>
<dbReference type="PATRIC" id="fig|246787.4.peg.2634"/>
<dbReference type="RefSeq" id="WP_029426199.1">
    <property type="nucleotide sequence ID" value="NZ_CP012801.1"/>
</dbReference>
<feature type="chain" id="PRO_5006047876" evidence="5">
    <location>
        <begin position="19"/>
        <end position="740"/>
    </location>
</feature>
<dbReference type="SUPFAM" id="SSF52279">
    <property type="entry name" value="Beta-D-glucan exohydrolase, C-terminal domain"/>
    <property type="match status" value="1"/>
</dbReference>
<keyword evidence="4 7" id="KW-0326">Glycosidase</keyword>
<sequence length="740" mass="81558">MKKVLFGFAFAVALPLFAQQKPVYLDASKPMEVRVEDALKRLTVEEKVAMLHAQSKFSSPGVPRLGIPEFWMTDGPHGIRPEVLWDEWNQAGWTNDSCVAFPALTCLAATWNPEMSMLYGKSIGEEARYRNKTVLLGPGVNIYRTPLNGRNFEYMGEDPYLASRMVVPYVQGVQQNGVAACVKHYALNNQEINRHTTNVIVDDRALYEIYLPAFKAAVQEGKAWSIMGAYNLYKGQHACHNQYLLNDILRGEWGFDGVVVSDWGGTHDTDQAITNGLDMEFGSWTDGLANGSSNAYDNYYLAMPYLERIKSGKVGTKELDEKVRRILRLAFRTTMDVNRPFGSILSPEHYEAARRIGEEGIVLLQNKDGVLPIDLNKVKKIAVIGENAVKMMTVGGGSSSLKVQRELSPLDGIKNRVGNKAEVVYARGYVGDARGEYNGVVTGQNLQDDRTPEELIAEAVKVAADADYVIFIGGLNKSNNQDCEDTDRAGLELPYGQDAVISALAKANKNLVVINVSGNAVAMPWIAEVPSVLQAWFLGSEAGNSIAAVLMGDANPSGKLPFTFPARLEDVPAHSVGEYISQRSKDVVDMKYNEGIFVGYRWADKQKKVKPLFPFGHGLSYTTFAYGKPAADKKVMSADDQISFTVTVKNTGDREGQEVVQLYISDKKSSLPRPVKELKGFKKVKLAPGEEKEITFTVDKEALSYFDDAQHAWVAEPGKFEAVIAASAADIKGIVPFELK</sequence>
<dbReference type="EC" id="3.2.1.21" evidence="7"/>
<dbReference type="PANTHER" id="PTHR42715:SF10">
    <property type="entry name" value="BETA-GLUCOSIDASE"/>
    <property type="match status" value="1"/>
</dbReference>
<organism evidence="7 8">
    <name type="scientific">Bacteroides cellulosilyticus</name>
    <dbReference type="NCBI Taxonomy" id="246787"/>
    <lineage>
        <taxon>Bacteria</taxon>
        <taxon>Pseudomonadati</taxon>
        <taxon>Bacteroidota</taxon>
        <taxon>Bacteroidia</taxon>
        <taxon>Bacteroidales</taxon>
        <taxon>Bacteroidaceae</taxon>
        <taxon>Bacteroides</taxon>
    </lineage>
</organism>
<dbReference type="Gene3D" id="3.20.20.300">
    <property type="entry name" value="Glycoside hydrolase, family 3, N-terminal domain"/>
    <property type="match status" value="1"/>
</dbReference>
<evidence type="ECO:0000256" key="5">
    <source>
        <dbReference type="SAM" id="SignalP"/>
    </source>
</evidence>
<evidence type="ECO:0000256" key="2">
    <source>
        <dbReference type="ARBA" id="ARBA00022801"/>
    </source>
</evidence>
<dbReference type="Gene3D" id="2.60.40.10">
    <property type="entry name" value="Immunoglobulins"/>
    <property type="match status" value="1"/>
</dbReference>
<feature type="signal peptide" evidence="5">
    <location>
        <begin position="1"/>
        <end position="18"/>
    </location>
</feature>
<evidence type="ECO:0000256" key="4">
    <source>
        <dbReference type="RuleBase" id="RU361161"/>
    </source>
</evidence>
<dbReference type="AlphaFoldDB" id="A0A0P0GNU4"/>
<dbReference type="Pfam" id="PF01915">
    <property type="entry name" value="Glyco_hydro_3_C"/>
    <property type="match status" value="1"/>
</dbReference>
<dbReference type="KEGG" id="bcel:BcellWH2_02557"/>
<dbReference type="InterPro" id="IPR001764">
    <property type="entry name" value="Glyco_hydro_3_N"/>
</dbReference>
<dbReference type="EMBL" id="CP012801">
    <property type="protein sequence ID" value="ALJ59796.1"/>
    <property type="molecule type" value="Genomic_DNA"/>
</dbReference>
<dbReference type="PANTHER" id="PTHR42715">
    <property type="entry name" value="BETA-GLUCOSIDASE"/>
    <property type="match status" value="1"/>
</dbReference>
<dbReference type="GO" id="GO:0008422">
    <property type="term" value="F:beta-glucosidase activity"/>
    <property type="evidence" value="ECO:0007669"/>
    <property type="project" value="UniProtKB-EC"/>
</dbReference>
<dbReference type="InterPro" id="IPR036962">
    <property type="entry name" value="Glyco_hydro_3_N_sf"/>
</dbReference>
<dbReference type="GO" id="GO:0005975">
    <property type="term" value="P:carbohydrate metabolic process"/>
    <property type="evidence" value="ECO:0007669"/>
    <property type="project" value="InterPro"/>
</dbReference>
<proteinExistence type="inferred from homology"/>
<dbReference type="InterPro" id="IPR036881">
    <property type="entry name" value="Glyco_hydro_3_C_sf"/>
</dbReference>
<evidence type="ECO:0000259" key="6">
    <source>
        <dbReference type="SMART" id="SM01217"/>
    </source>
</evidence>
<protein>
    <submittedName>
        <fullName evidence="7">Thermostable beta-glucosidase B</fullName>
        <ecNumber evidence="7">3.2.1.21</ecNumber>
    </submittedName>
</protein>
<comment type="similarity">
    <text evidence="1 4">Belongs to the glycosyl hydrolase 3 family.</text>
</comment>
<evidence type="ECO:0000313" key="7">
    <source>
        <dbReference type="EMBL" id="ALJ59796.1"/>
    </source>
</evidence>
<dbReference type="SMART" id="SM01217">
    <property type="entry name" value="Fn3_like"/>
    <property type="match status" value="1"/>
</dbReference>
<dbReference type="PRINTS" id="PR00133">
    <property type="entry name" value="GLHYDRLASE3"/>
</dbReference>
<evidence type="ECO:0000313" key="8">
    <source>
        <dbReference type="Proteomes" id="UP000061809"/>
    </source>
</evidence>
<keyword evidence="2 4" id="KW-0378">Hydrolase</keyword>
<reference evidence="7 8" key="1">
    <citation type="journal article" date="2015" name="Science">
        <title>Genetic determinants of in vivo fitness and diet responsiveness in multiple human gut Bacteroides.</title>
        <authorList>
            <person name="Wu M."/>
            <person name="McNulty N.P."/>
            <person name="Rodionov D.A."/>
            <person name="Khoroshkin M.S."/>
            <person name="Griffin N.W."/>
            <person name="Cheng J."/>
            <person name="Latreille P."/>
            <person name="Kerstetter R.A."/>
            <person name="Terrapon N."/>
            <person name="Henrissat B."/>
            <person name="Osterman A.L."/>
            <person name="Gordon J.I."/>
        </authorList>
    </citation>
    <scope>NUCLEOTIDE SEQUENCE [LARGE SCALE GENOMIC DNA]</scope>
    <source>
        <strain evidence="7 8">WH2</strain>
    </source>
</reference>
<dbReference type="InterPro" id="IPR017853">
    <property type="entry name" value="GH"/>
</dbReference>
<accession>A0A0P0GNU4</accession>
<dbReference type="InterPro" id="IPR019800">
    <property type="entry name" value="Glyco_hydro_3_AS"/>
</dbReference>
<dbReference type="SUPFAM" id="SSF51445">
    <property type="entry name" value="(Trans)glycosidases"/>
    <property type="match status" value="1"/>
</dbReference>
<gene>
    <name evidence="7" type="primary">bglB_1</name>
    <name evidence="7" type="ORF">BcellWH2_02557</name>
</gene>
<dbReference type="InterPro" id="IPR026891">
    <property type="entry name" value="Fn3-like"/>
</dbReference>
<dbReference type="InterPro" id="IPR050288">
    <property type="entry name" value="Cellulose_deg_GH3"/>
</dbReference>
<dbReference type="InterPro" id="IPR013783">
    <property type="entry name" value="Ig-like_fold"/>
</dbReference>
<name>A0A0P0GNU4_9BACE</name>
<dbReference type="Proteomes" id="UP000061809">
    <property type="component" value="Chromosome"/>
</dbReference>
<feature type="domain" description="Fibronectin type III-like" evidence="6">
    <location>
        <begin position="658"/>
        <end position="728"/>
    </location>
</feature>
<dbReference type="PROSITE" id="PS00775">
    <property type="entry name" value="GLYCOSYL_HYDROL_F3"/>
    <property type="match status" value="1"/>
</dbReference>
<evidence type="ECO:0000256" key="3">
    <source>
        <dbReference type="ARBA" id="ARBA00023277"/>
    </source>
</evidence>
<evidence type="ECO:0000256" key="1">
    <source>
        <dbReference type="ARBA" id="ARBA00005336"/>
    </source>
</evidence>
<dbReference type="FunFam" id="2.60.40.10:FF:000495">
    <property type="entry name" value="Periplasmic beta-glucosidase"/>
    <property type="match status" value="1"/>
</dbReference>
<dbReference type="Gene3D" id="3.40.50.1700">
    <property type="entry name" value="Glycoside hydrolase family 3 C-terminal domain"/>
    <property type="match status" value="1"/>
</dbReference>
<keyword evidence="3" id="KW-0119">Carbohydrate metabolism</keyword>
<dbReference type="InterPro" id="IPR002772">
    <property type="entry name" value="Glyco_hydro_3_C"/>
</dbReference>